<sequence>MSIVADNLKNVEESKDDLIKASETWKLEKERLTKVMDNLKSENETLKLSEFTSTEQLETMKRRFEDDLTKLHEEQELLMLQLTEKDQQISKLESDMNIVANNLKNVEESNDDLIKATETWKLEAEHLAQKMIDLQAENEALKSSEFTATEQLETMKKRFEVDLTKLHEEQNLLALQLTEKDEQIVKLENDMSIVADNLKNVEECRDDLIKATETWKLESQRLTKMMDDLKSENEALKASEFTATEQLETMKKRFEVDLTKLHEEQGLLVLQLTEKDEQIVKLESDMSIVADNLKNVEECRDDLIKATETWKLESQRLTKMMDDLKSENEALKSAALNVTIPSLALENLDDSDVDSGYGNSARTPRSIQQVMNDDVVVPQIPERKTNYLAWFAGFILFIFGGLFALVYKVIGREMIHIPGIGSIQKKVHYDNLPPQ</sequence>
<name>A0AC34Q2T4_9BILA</name>
<dbReference type="Proteomes" id="UP000887576">
    <property type="component" value="Unplaced"/>
</dbReference>
<evidence type="ECO:0000313" key="1">
    <source>
        <dbReference type="Proteomes" id="UP000887576"/>
    </source>
</evidence>
<reference evidence="2" key="1">
    <citation type="submission" date="2022-11" db="UniProtKB">
        <authorList>
            <consortium name="WormBaseParasite"/>
        </authorList>
    </citation>
    <scope>IDENTIFICATION</scope>
</reference>
<proteinExistence type="predicted"/>
<protein>
    <submittedName>
        <fullName evidence="2">Uncharacterized protein</fullName>
    </submittedName>
</protein>
<accession>A0AC34Q2T4</accession>
<evidence type="ECO:0000313" key="2">
    <source>
        <dbReference type="WBParaSite" id="JU765_v2.g12384.t1"/>
    </source>
</evidence>
<dbReference type="WBParaSite" id="JU765_v2.g12384.t1">
    <property type="protein sequence ID" value="JU765_v2.g12384.t1"/>
    <property type="gene ID" value="JU765_v2.g12384"/>
</dbReference>
<organism evidence="1 2">
    <name type="scientific">Panagrolaimus sp. JU765</name>
    <dbReference type="NCBI Taxonomy" id="591449"/>
    <lineage>
        <taxon>Eukaryota</taxon>
        <taxon>Metazoa</taxon>
        <taxon>Ecdysozoa</taxon>
        <taxon>Nematoda</taxon>
        <taxon>Chromadorea</taxon>
        <taxon>Rhabditida</taxon>
        <taxon>Tylenchina</taxon>
        <taxon>Panagrolaimomorpha</taxon>
        <taxon>Panagrolaimoidea</taxon>
        <taxon>Panagrolaimidae</taxon>
        <taxon>Panagrolaimus</taxon>
    </lineage>
</organism>